<dbReference type="GO" id="GO:0005524">
    <property type="term" value="F:ATP binding"/>
    <property type="evidence" value="ECO:0007669"/>
    <property type="project" value="UniProtKB-UniRule"/>
</dbReference>
<dbReference type="InterPro" id="IPR017441">
    <property type="entry name" value="Protein_kinase_ATP_BS"/>
</dbReference>
<dbReference type="GO" id="GO:0035091">
    <property type="term" value="F:phosphatidylinositol binding"/>
    <property type="evidence" value="ECO:0007669"/>
    <property type="project" value="InterPro"/>
</dbReference>
<dbReference type="PROSITE" id="PS00107">
    <property type="entry name" value="PROTEIN_KINASE_ATP"/>
    <property type="match status" value="1"/>
</dbReference>
<dbReference type="InterPro" id="IPR008271">
    <property type="entry name" value="Ser/Thr_kinase_AS"/>
</dbReference>
<dbReference type="InterPro" id="IPR004152">
    <property type="entry name" value="GAT_dom"/>
</dbReference>
<dbReference type="FunCoup" id="E4XB17">
    <property type="interactions" value="71"/>
</dbReference>
<dbReference type="OrthoDB" id="8693905at2759"/>
<keyword evidence="11" id="KW-1185">Reference proteome</keyword>
<dbReference type="InterPro" id="IPR038425">
    <property type="entry name" value="GAT_sf"/>
</dbReference>
<feature type="region of interest" description="Disordered" evidence="7">
    <location>
        <begin position="541"/>
        <end position="627"/>
    </location>
</feature>
<name>E4XB17_OIKDI</name>
<dbReference type="CDD" id="cd14233">
    <property type="entry name" value="GAT_TOM1_like"/>
    <property type="match status" value="1"/>
</dbReference>
<keyword evidence="3 6" id="KW-0547">Nucleotide-binding</keyword>
<protein>
    <recommendedName>
        <fullName evidence="12">Protein kinase domain-containing protein</fullName>
    </recommendedName>
</protein>
<dbReference type="Pfam" id="PF00069">
    <property type="entry name" value="Pkinase"/>
    <property type="match status" value="1"/>
</dbReference>
<dbReference type="InterPro" id="IPR000719">
    <property type="entry name" value="Prot_kinase_dom"/>
</dbReference>
<keyword evidence="4" id="KW-0418">Kinase</keyword>
<dbReference type="Gene3D" id="1.20.58.160">
    <property type="match status" value="1"/>
</dbReference>
<dbReference type="AlphaFoldDB" id="E4XB17"/>
<dbReference type="PROSITE" id="PS00108">
    <property type="entry name" value="PROTEIN_KINASE_ST"/>
    <property type="match status" value="1"/>
</dbReference>
<dbReference type="CDD" id="cd06606">
    <property type="entry name" value="STKc_MAPKKK"/>
    <property type="match status" value="1"/>
</dbReference>
<dbReference type="InterPro" id="IPR011009">
    <property type="entry name" value="Kinase-like_dom_sf"/>
</dbReference>
<keyword evidence="5 6" id="KW-0067">ATP-binding</keyword>
<feature type="compositionally biased region" description="Polar residues" evidence="7">
    <location>
        <begin position="594"/>
        <end position="613"/>
    </location>
</feature>
<reference evidence="10" key="1">
    <citation type="journal article" date="2010" name="Science">
        <title>Plasticity of animal genome architecture unmasked by rapid evolution of a pelagic tunicate.</title>
        <authorList>
            <person name="Denoeud F."/>
            <person name="Henriet S."/>
            <person name="Mungpakdee S."/>
            <person name="Aury J.M."/>
            <person name="Da Silva C."/>
            <person name="Brinkmann H."/>
            <person name="Mikhaleva J."/>
            <person name="Olsen L.C."/>
            <person name="Jubin C."/>
            <person name="Canestro C."/>
            <person name="Bouquet J.M."/>
            <person name="Danks G."/>
            <person name="Poulain J."/>
            <person name="Campsteijn C."/>
            <person name="Adamski M."/>
            <person name="Cross I."/>
            <person name="Yadetie F."/>
            <person name="Muffato M."/>
            <person name="Louis A."/>
            <person name="Butcher S."/>
            <person name="Tsagkogeorga G."/>
            <person name="Konrad A."/>
            <person name="Singh S."/>
            <person name="Jensen M.F."/>
            <person name="Cong E.H."/>
            <person name="Eikeseth-Otteraa H."/>
            <person name="Noel B."/>
            <person name="Anthouard V."/>
            <person name="Porcel B.M."/>
            <person name="Kachouri-Lafond R."/>
            <person name="Nishino A."/>
            <person name="Ugolini M."/>
            <person name="Chourrout P."/>
            <person name="Nishida H."/>
            <person name="Aasland R."/>
            <person name="Huzurbazar S."/>
            <person name="Westhof E."/>
            <person name="Delsuc F."/>
            <person name="Lehrach H."/>
            <person name="Reinhardt R."/>
            <person name="Weissenbach J."/>
            <person name="Roy S.W."/>
            <person name="Artiguenave F."/>
            <person name="Postlethwait J.H."/>
            <person name="Manak J.R."/>
            <person name="Thompson E.M."/>
            <person name="Jaillon O."/>
            <person name="Du Pasquier L."/>
            <person name="Boudinot P."/>
            <person name="Liberles D.A."/>
            <person name="Volff J.N."/>
            <person name="Philippe H."/>
            <person name="Lenhard B."/>
            <person name="Roest Crollius H."/>
            <person name="Wincker P."/>
            <person name="Chourrout D."/>
        </authorList>
    </citation>
    <scope>NUCLEOTIDE SEQUENCE [LARGE SCALE GENOMIC DNA]</scope>
</reference>
<dbReference type="PROSITE" id="PS50011">
    <property type="entry name" value="PROTEIN_KINASE_DOM"/>
    <property type="match status" value="1"/>
</dbReference>
<dbReference type="Proteomes" id="UP000001307">
    <property type="component" value="Unassembled WGS sequence"/>
</dbReference>
<dbReference type="EMBL" id="FN653033">
    <property type="protein sequence ID" value="CBY08844.1"/>
    <property type="molecule type" value="Genomic_DNA"/>
</dbReference>
<evidence type="ECO:0000256" key="2">
    <source>
        <dbReference type="ARBA" id="ARBA00022679"/>
    </source>
</evidence>
<dbReference type="PANTHER" id="PTHR11584">
    <property type="entry name" value="SERINE/THREONINE PROTEIN KINASE"/>
    <property type="match status" value="1"/>
</dbReference>
<dbReference type="PANTHER" id="PTHR11584:SF369">
    <property type="entry name" value="MITOGEN-ACTIVATED PROTEIN KINASE KINASE KINASE 19-RELATED"/>
    <property type="match status" value="1"/>
</dbReference>
<evidence type="ECO:0000256" key="1">
    <source>
        <dbReference type="ARBA" id="ARBA00022527"/>
    </source>
</evidence>
<accession>E4XB17</accession>
<dbReference type="GO" id="GO:0004674">
    <property type="term" value="F:protein serine/threonine kinase activity"/>
    <property type="evidence" value="ECO:0007669"/>
    <property type="project" value="UniProtKB-KW"/>
</dbReference>
<feature type="domain" description="Protein kinase" evidence="8">
    <location>
        <begin position="173"/>
        <end position="434"/>
    </location>
</feature>
<evidence type="ECO:0000259" key="9">
    <source>
        <dbReference type="PROSITE" id="PS50909"/>
    </source>
</evidence>
<dbReference type="GO" id="GO:0043130">
    <property type="term" value="F:ubiquitin binding"/>
    <property type="evidence" value="ECO:0007669"/>
    <property type="project" value="InterPro"/>
</dbReference>
<evidence type="ECO:0000256" key="3">
    <source>
        <dbReference type="ARBA" id="ARBA00022741"/>
    </source>
</evidence>
<keyword evidence="2" id="KW-0808">Transferase</keyword>
<feature type="binding site" evidence="6">
    <location>
        <position position="202"/>
    </location>
    <ligand>
        <name>ATP</name>
        <dbReference type="ChEBI" id="CHEBI:30616"/>
    </ligand>
</feature>
<dbReference type="InParanoid" id="E4XB17"/>
<evidence type="ECO:0008006" key="12">
    <source>
        <dbReference type="Google" id="ProtNLM"/>
    </source>
</evidence>
<proteinExistence type="predicted"/>
<dbReference type="Gene3D" id="1.10.510.10">
    <property type="entry name" value="Transferase(Phosphotransferase) domain 1"/>
    <property type="match status" value="1"/>
</dbReference>
<gene>
    <name evidence="10" type="ORF">GSOID_T00005682001</name>
</gene>
<dbReference type="GO" id="GO:0035556">
    <property type="term" value="P:intracellular signal transduction"/>
    <property type="evidence" value="ECO:0007669"/>
    <property type="project" value="UniProtKB-ARBA"/>
</dbReference>
<organism evidence="10">
    <name type="scientific">Oikopleura dioica</name>
    <name type="common">Tunicate</name>
    <dbReference type="NCBI Taxonomy" id="34765"/>
    <lineage>
        <taxon>Eukaryota</taxon>
        <taxon>Metazoa</taxon>
        <taxon>Chordata</taxon>
        <taxon>Tunicata</taxon>
        <taxon>Appendicularia</taxon>
        <taxon>Copelata</taxon>
        <taxon>Oikopleuridae</taxon>
        <taxon>Oikopleura</taxon>
    </lineage>
</organism>
<dbReference type="SUPFAM" id="SSF56112">
    <property type="entry name" value="Protein kinase-like (PK-like)"/>
    <property type="match status" value="1"/>
</dbReference>
<evidence type="ECO:0000313" key="10">
    <source>
        <dbReference type="EMBL" id="CBY08844.1"/>
    </source>
</evidence>
<evidence type="ECO:0000256" key="5">
    <source>
        <dbReference type="ARBA" id="ARBA00022840"/>
    </source>
</evidence>
<feature type="domain" description="GAT" evidence="9">
    <location>
        <begin position="446"/>
        <end position="538"/>
    </location>
</feature>
<keyword evidence="1" id="KW-0723">Serine/threonine-protein kinase</keyword>
<evidence type="ECO:0000256" key="4">
    <source>
        <dbReference type="ARBA" id="ARBA00022777"/>
    </source>
</evidence>
<dbReference type="PROSITE" id="PS50909">
    <property type="entry name" value="GAT"/>
    <property type="match status" value="1"/>
</dbReference>
<dbReference type="SUPFAM" id="SSF89009">
    <property type="entry name" value="GAT-like domain"/>
    <property type="match status" value="1"/>
</dbReference>
<evidence type="ECO:0000313" key="11">
    <source>
        <dbReference type="Proteomes" id="UP000001307"/>
    </source>
</evidence>
<evidence type="ECO:0000259" key="8">
    <source>
        <dbReference type="PROSITE" id="PS50011"/>
    </source>
</evidence>
<evidence type="ECO:0000256" key="6">
    <source>
        <dbReference type="PROSITE-ProRule" id="PRU10141"/>
    </source>
</evidence>
<dbReference type="SMART" id="SM00220">
    <property type="entry name" value="S_TKc"/>
    <property type="match status" value="1"/>
</dbReference>
<sequence>MTDNEVSELSFIVEHDGRIEKFSFLYPVIYQDFYREVQKKFKLEELTRLILHYEHLDNVFRPISFVDFETLINFRIHWNECDDIIIKITVDDTSPPTQTARHNFSLPFRYENELISQRNGYFIPEDVDDPILAPIATKRSPLSSHESDRFIQEPSDVSDDLSENDVSIEDSEWELQELLGKGGFGRVYAAICQETNKRLAVKVVDTNREDDAEIQHIFEEIDTLRALNHRNIIQFISCGKDENTVYVFMELMEGGTIHTYLKKYGKMDEVLAKMYTKQVLCGLEYLHSLPIAHRDVKGSNILLDATLSLVKLADFGAAKKLNFIDKSRYDHSKKGDIVGTPYWMAPEVVRGHGCGRRSDIWSAGCTILEMLTLKPPFKHFEPLAALFHIASATSPAQIFDSGSFSPNLTDLLYSIFVPVNERPLASFCLNHSWFSQSNQTCKMTSQEIQRLKSDLGIVEKNIKVFSDIITETPVPGTENANDAALLPKLDKSCHEMQDRLSQLLSNLDPGAHAEVFMDALRVNDELNNIFLRYERFCRSRPQTNAASPPSHPAETPSGPAEGVLIDFGDSGSTPVSNAPLPVPPGGRLPPISNAAGNSEFWLNQDQPSQSTGPSEFDEFLATRLNSK</sequence>
<evidence type="ECO:0000256" key="7">
    <source>
        <dbReference type="SAM" id="MobiDB-lite"/>
    </source>
</evidence>
<feature type="region of interest" description="Disordered" evidence="7">
    <location>
        <begin position="139"/>
        <end position="163"/>
    </location>
</feature>
<dbReference type="Pfam" id="PF03127">
    <property type="entry name" value="GAT"/>
    <property type="match status" value="1"/>
</dbReference>